<sequence length="187" mass="20314">MDAQTQMRVDNGINVEALLGAREALSKMPEAARFNWRATCEWINGTHARSTIDSYFGLGEEQMHRMAHRIDSDHPELFAAEDHGATPVEIVLAGLAGCLTAGIAAVAQNRNIQLRSVKATLEAGMDLQGILGIDSEVRNGFDGVKVIFDIDADATREEIEALVAQSQKRSAVFDIFTNPTDVSVMVS</sequence>
<dbReference type="InterPro" id="IPR015946">
    <property type="entry name" value="KH_dom-like_a/b"/>
</dbReference>
<dbReference type="EMBL" id="WTVR01000073">
    <property type="protein sequence ID" value="NMF91257.1"/>
    <property type="molecule type" value="Genomic_DNA"/>
</dbReference>
<reference evidence="1 2" key="1">
    <citation type="submission" date="2019-12" db="EMBL/GenBank/DDBJ databases">
        <title>Comparative genomics gives insights into the taxonomy of the Azoarcus-Aromatoleum group and reveals separate origins of nif in the plant-associated Azoarcus and non-plant-associated Aromatoleum sub-groups.</title>
        <authorList>
            <person name="Lafos M."/>
            <person name="Maluk M."/>
            <person name="Batista M."/>
            <person name="Junghare M."/>
            <person name="Carmona M."/>
            <person name="Faoro H."/>
            <person name="Cruz L.M."/>
            <person name="Battistoni F."/>
            <person name="De Souza E."/>
            <person name="Pedrosa F."/>
            <person name="Chen W.-M."/>
            <person name="Poole P.S."/>
            <person name="Dixon R.A."/>
            <person name="James E.K."/>
        </authorList>
    </citation>
    <scope>NUCLEOTIDE SEQUENCE [LARGE SCALE GENOMIC DNA]</scope>
    <source>
        <strain evidence="1 2">ToN1</strain>
    </source>
</reference>
<dbReference type="SUPFAM" id="SSF82784">
    <property type="entry name" value="OsmC-like"/>
    <property type="match status" value="1"/>
</dbReference>
<dbReference type="Gene3D" id="3.30.300.20">
    <property type="match status" value="1"/>
</dbReference>
<dbReference type="InterPro" id="IPR036102">
    <property type="entry name" value="OsmC/Ohrsf"/>
</dbReference>
<evidence type="ECO:0000313" key="2">
    <source>
        <dbReference type="Proteomes" id="UP000652074"/>
    </source>
</evidence>
<dbReference type="Pfam" id="PF02566">
    <property type="entry name" value="OsmC"/>
    <property type="match status" value="1"/>
</dbReference>
<organism evidence="1 2">
    <name type="scientific">Aromatoleum petrolei</name>
    <dbReference type="NCBI Taxonomy" id="76116"/>
    <lineage>
        <taxon>Bacteria</taxon>
        <taxon>Pseudomonadati</taxon>
        <taxon>Pseudomonadota</taxon>
        <taxon>Betaproteobacteria</taxon>
        <taxon>Rhodocyclales</taxon>
        <taxon>Rhodocyclaceae</taxon>
        <taxon>Aromatoleum</taxon>
    </lineage>
</organism>
<protein>
    <submittedName>
        <fullName evidence="1">OsmC family peroxiredoxin</fullName>
    </submittedName>
</protein>
<name>A0ABX1N0W4_9RHOO</name>
<dbReference type="Proteomes" id="UP000652074">
    <property type="component" value="Unassembled WGS sequence"/>
</dbReference>
<proteinExistence type="predicted"/>
<accession>A0ABX1N0W4</accession>
<dbReference type="RefSeq" id="WP_169208577.1">
    <property type="nucleotide sequence ID" value="NZ_CP059560.1"/>
</dbReference>
<dbReference type="InterPro" id="IPR003718">
    <property type="entry name" value="OsmC/Ohr_fam"/>
</dbReference>
<dbReference type="InterPro" id="IPR052924">
    <property type="entry name" value="OsmC/Ohr_hydroprdx_reductase"/>
</dbReference>
<keyword evidence="2" id="KW-1185">Reference proteome</keyword>
<gene>
    <name evidence="1" type="ORF">GPA26_22590</name>
</gene>
<dbReference type="PANTHER" id="PTHR35368:SF1">
    <property type="entry name" value="HYDROPEROXIDE REDUCTASE"/>
    <property type="match status" value="1"/>
</dbReference>
<evidence type="ECO:0000313" key="1">
    <source>
        <dbReference type="EMBL" id="NMF91257.1"/>
    </source>
</evidence>
<dbReference type="PANTHER" id="PTHR35368">
    <property type="entry name" value="HYDROPEROXIDE REDUCTASE"/>
    <property type="match status" value="1"/>
</dbReference>
<comment type="caution">
    <text evidence="1">The sequence shown here is derived from an EMBL/GenBank/DDBJ whole genome shotgun (WGS) entry which is preliminary data.</text>
</comment>